<evidence type="ECO:0000313" key="3">
    <source>
        <dbReference type="Proteomes" id="UP001610446"/>
    </source>
</evidence>
<keyword evidence="1" id="KW-0472">Membrane</keyword>
<sequence>MIMCAADDSIEKPKKVIHDGKVWWGVDGVGAAHQCKDPRPLWEMLHRSEKEPVDLSRWQDGIAAREYFWEELKDGYRYDIPYIWNASVIGSLLVLLWQLAKLEKGGVGVGTGSVGYWYR</sequence>
<proteinExistence type="predicted"/>
<name>A0ABR4KSJ9_9EURO</name>
<gene>
    <name evidence="2" type="ORF">BJY01DRAFT_43079</name>
</gene>
<keyword evidence="1" id="KW-1133">Transmembrane helix</keyword>
<keyword evidence="1" id="KW-0812">Transmembrane</keyword>
<keyword evidence="3" id="KW-1185">Reference proteome</keyword>
<dbReference type="EMBL" id="JBFXLU010000016">
    <property type="protein sequence ID" value="KAL2854232.1"/>
    <property type="molecule type" value="Genomic_DNA"/>
</dbReference>
<comment type="caution">
    <text evidence="2">The sequence shown here is derived from an EMBL/GenBank/DDBJ whole genome shotgun (WGS) entry which is preliminary data.</text>
</comment>
<evidence type="ECO:0000313" key="2">
    <source>
        <dbReference type="EMBL" id="KAL2854232.1"/>
    </source>
</evidence>
<protein>
    <submittedName>
        <fullName evidence="2">Uncharacterized protein</fullName>
    </submittedName>
</protein>
<feature type="transmembrane region" description="Helical" evidence="1">
    <location>
        <begin position="82"/>
        <end position="100"/>
    </location>
</feature>
<dbReference type="Proteomes" id="UP001610446">
    <property type="component" value="Unassembled WGS sequence"/>
</dbReference>
<accession>A0ABR4KSJ9</accession>
<evidence type="ECO:0000256" key="1">
    <source>
        <dbReference type="SAM" id="Phobius"/>
    </source>
</evidence>
<organism evidence="2 3">
    <name type="scientific">Aspergillus pseudoustus</name>
    <dbReference type="NCBI Taxonomy" id="1810923"/>
    <lineage>
        <taxon>Eukaryota</taxon>
        <taxon>Fungi</taxon>
        <taxon>Dikarya</taxon>
        <taxon>Ascomycota</taxon>
        <taxon>Pezizomycotina</taxon>
        <taxon>Eurotiomycetes</taxon>
        <taxon>Eurotiomycetidae</taxon>
        <taxon>Eurotiales</taxon>
        <taxon>Aspergillaceae</taxon>
        <taxon>Aspergillus</taxon>
        <taxon>Aspergillus subgen. Nidulantes</taxon>
    </lineage>
</organism>
<reference evidence="2 3" key="1">
    <citation type="submission" date="2024-07" db="EMBL/GenBank/DDBJ databases">
        <title>Section-level genome sequencing and comparative genomics of Aspergillus sections Usti and Cavernicolus.</title>
        <authorList>
            <consortium name="Lawrence Berkeley National Laboratory"/>
            <person name="Nybo J.L."/>
            <person name="Vesth T.C."/>
            <person name="Theobald S."/>
            <person name="Frisvad J.C."/>
            <person name="Larsen T.O."/>
            <person name="Kjaerboelling I."/>
            <person name="Rothschild-Mancinelli K."/>
            <person name="Lyhne E.K."/>
            <person name="Kogle M.E."/>
            <person name="Barry K."/>
            <person name="Clum A."/>
            <person name="Na H."/>
            <person name="Ledsgaard L."/>
            <person name="Lin J."/>
            <person name="Lipzen A."/>
            <person name="Kuo A."/>
            <person name="Riley R."/>
            <person name="Mondo S."/>
            <person name="Labutti K."/>
            <person name="Haridas S."/>
            <person name="Pangalinan J."/>
            <person name="Salamov A.A."/>
            <person name="Simmons B.A."/>
            <person name="Magnuson J.K."/>
            <person name="Chen J."/>
            <person name="Drula E."/>
            <person name="Henrissat B."/>
            <person name="Wiebenga A."/>
            <person name="Lubbers R.J."/>
            <person name="Gomes A.C."/>
            <person name="Makela M.R."/>
            <person name="Stajich J."/>
            <person name="Grigoriev I.V."/>
            <person name="Mortensen U.H."/>
            <person name="De Vries R.P."/>
            <person name="Baker S.E."/>
            <person name="Andersen M.R."/>
        </authorList>
    </citation>
    <scope>NUCLEOTIDE SEQUENCE [LARGE SCALE GENOMIC DNA]</scope>
    <source>
        <strain evidence="2 3">CBS 123904</strain>
    </source>
</reference>